<gene>
    <name evidence="1" type="ORF">BO80DRAFT_247954</name>
</gene>
<dbReference type="VEuPathDB" id="FungiDB:BO80DRAFT_247954"/>
<proteinExistence type="predicted"/>
<evidence type="ECO:0000313" key="1">
    <source>
        <dbReference type="EMBL" id="RAK95871.1"/>
    </source>
</evidence>
<dbReference type="Proteomes" id="UP000249402">
    <property type="component" value="Unassembled WGS sequence"/>
</dbReference>
<reference evidence="1 2" key="1">
    <citation type="submission" date="2018-02" db="EMBL/GenBank/DDBJ databases">
        <title>The genomes of Aspergillus section Nigri reveals drivers in fungal speciation.</title>
        <authorList>
            <consortium name="DOE Joint Genome Institute"/>
            <person name="Vesth T.C."/>
            <person name="Nybo J."/>
            <person name="Theobald S."/>
            <person name="Brandl J."/>
            <person name="Frisvad J.C."/>
            <person name="Nielsen K.F."/>
            <person name="Lyhne E.K."/>
            <person name="Kogle M.E."/>
            <person name="Kuo A."/>
            <person name="Riley R."/>
            <person name="Clum A."/>
            <person name="Nolan M."/>
            <person name="Lipzen A."/>
            <person name="Salamov A."/>
            <person name="Henrissat B."/>
            <person name="Wiebenga A."/>
            <person name="De vries R.P."/>
            <person name="Grigoriev I.V."/>
            <person name="Mortensen U.H."/>
            <person name="Andersen M.R."/>
            <person name="Baker S.E."/>
        </authorList>
    </citation>
    <scope>NUCLEOTIDE SEQUENCE [LARGE SCALE GENOMIC DNA]</scope>
    <source>
        <strain evidence="1 2">CBS 121593</strain>
    </source>
</reference>
<organism evidence="1 2">
    <name type="scientific">Aspergillus ibericus CBS 121593</name>
    <dbReference type="NCBI Taxonomy" id="1448316"/>
    <lineage>
        <taxon>Eukaryota</taxon>
        <taxon>Fungi</taxon>
        <taxon>Dikarya</taxon>
        <taxon>Ascomycota</taxon>
        <taxon>Pezizomycotina</taxon>
        <taxon>Eurotiomycetes</taxon>
        <taxon>Eurotiomycetidae</taxon>
        <taxon>Eurotiales</taxon>
        <taxon>Aspergillaceae</taxon>
        <taxon>Aspergillus</taxon>
        <taxon>Aspergillus subgen. Circumdati</taxon>
    </lineage>
</organism>
<dbReference type="AlphaFoldDB" id="A0A395GK59"/>
<dbReference type="RefSeq" id="XP_025570199.1">
    <property type="nucleotide sequence ID" value="XM_025714614.1"/>
</dbReference>
<keyword evidence="2" id="KW-1185">Reference proteome</keyword>
<evidence type="ECO:0000313" key="2">
    <source>
        <dbReference type="Proteomes" id="UP000249402"/>
    </source>
</evidence>
<dbReference type="GeneID" id="37219479"/>
<name>A0A395GK59_9EURO</name>
<protein>
    <submittedName>
        <fullName evidence="1">Uncharacterized protein</fullName>
    </submittedName>
</protein>
<dbReference type="EMBL" id="KZ824484">
    <property type="protein sequence ID" value="RAK95871.1"/>
    <property type="molecule type" value="Genomic_DNA"/>
</dbReference>
<sequence length="253" mass="27243">MTGSFGPLYPASTEAAHRRRTFHFGAGAEPPAHAKSDGSLSPIIHGVMLAWGRGYITSIPQPPATRGLCRLMRWGPLPEPESECESEFHPIPVMHDPCHWTGVDTIVHISTSSLWGGVEDAKGAICLHRGCTHPHSSPSSQVGGCDLGSLARGHPSWRRGMGGAAQDGLQGAKLAEPVGLGLHSLPGGSGILILFFARMNPRWPSIVHGSSPCPRVRWLPSAMQCTAVGLDGSRGRRRLVFRWRPRGQLDEIR</sequence>
<accession>A0A395GK59</accession>